<dbReference type="Gene3D" id="3.90.230.10">
    <property type="entry name" value="Creatinase/methionine aminopeptidase superfamily"/>
    <property type="match status" value="1"/>
</dbReference>
<dbReference type="PANTHER" id="PTHR46112">
    <property type="entry name" value="AMINOPEPTIDASE"/>
    <property type="match status" value="1"/>
</dbReference>
<keyword evidence="8" id="KW-0031">Aminopeptidase</keyword>
<protein>
    <submittedName>
        <fullName evidence="8">Aminopeptidase P family protein</fullName>
    </submittedName>
</protein>
<keyword evidence="1" id="KW-0645">Protease</keyword>
<reference evidence="8 9" key="1">
    <citation type="submission" date="2020-08" db="EMBL/GenBank/DDBJ databases">
        <title>Genome sequence of Diaphorobacter ruginosibacter DSM 27467T.</title>
        <authorList>
            <person name="Hyun D.-W."/>
            <person name="Bae J.-W."/>
        </authorList>
    </citation>
    <scope>NUCLEOTIDE SEQUENCE [LARGE SCALE GENOMIC DNA]</scope>
    <source>
        <strain evidence="8 9">DSM 27467</strain>
    </source>
</reference>
<dbReference type="RefSeq" id="WP_187597268.1">
    <property type="nucleotide sequence ID" value="NZ_CP060714.1"/>
</dbReference>
<evidence type="ECO:0000256" key="2">
    <source>
        <dbReference type="ARBA" id="ARBA00022723"/>
    </source>
</evidence>
<keyword evidence="2 5" id="KW-0479">Metal-binding</keyword>
<keyword evidence="4" id="KW-0482">Metalloprotease</keyword>
<dbReference type="InterPro" id="IPR000587">
    <property type="entry name" value="Creatinase_N"/>
</dbReference>
<name>A0A7G9RN28_9BURK</name>
<dbReference type="InterPro" id="IPR000994">
    <property type="entry name" value="Pept_M24"/>
</dbReference>
<keyword evidence="3" id="KW-0378">Hydrolase</keyword>
<evidence type="ECO:0000259" key="7">
    <source>
        <dbReference type="Pfam" id="PF01321"/>
    </source>
</evidence>
<feature type="domain" description="Creatinase N-terminal" evidence="7">
    <location>
        <begin position="13"/>
        <end position="163"/>
    </location>
</feature>
<evidence type="ECO:0000313" key="9">
    <source>
        <dbReference type="Proteomes" id="UP000515811"/>
    </source>
</evidence>
<dbReference type="Gene3D" id="3.40.350.10">
    <property type="entry name" value="Creatinase/prolidase N-terminal domain"/>
    <property type="match status" value="1"/>
</dbReference>
<accession>A0A7G9RN28</accession>
<gene>
    <name evidence="8" type="ORF">H9K76_21370</name>
</gene>
<feature type="domain" description="Peptidase M24" evidence="6">
    <location>
        <begin position="172"/>
        <end position="380"/>
    </location>
</feature>
<evidence type="ECO:0000313" key="8">
    <source>
        <dbReference type="EMBL" id="QNN57003.1"/>
    </source>
</evidence>
<evidence type="ECO:0000256" key="1">
    <source>
        <dbReference type="ARBA" id="ARBA00022670"/>
    </source>
</evidence>
<dbReference type="KEGG" id="drg:H9K76_21370"/>
<comment type="similarity">
    <text evidence="5">Belongs to the peptidase M24B family.</text>
</comment>
<dbReference type="PANTHER" id="PTHR46112:SF2">
    <property type="entry name" value="XAA-PRO AMINOPEPTIDASE P-RELATED"/>
    <property type="match status" value="1"/>
</dbReference>
<dbReference type="Proteomes" id="UP000515811">
    <property type="component" value="Chromosome"/>
</dbReference>
<dbReference type="InterPro" id="IPR036005">
    <property type="entry name" value="Creatinase/aminopeptidase-like"/>
</dbReference>
<dbReference type="InterPro" id="IPR001131">
    <property type="entry name" value="Peptidase_M24B_aminopep-P_CS"/>
</dbReference>
<dbReference type="Pfam" id="PF00557">
    <property type="entry name" value="Peptidase_M24"/>
    <property type="match status" value="1"/>
</dbReference>
<dbReference type="GO" id="GO:0004177">
    <property type="term" value="F:aminopeptidase activity"/>
    <property type="evidence" value="ECO:0007669"/>
    <property type="project" value="UniProtKB-KW"/>
</dbReference>
<keyword evidence="9" id="KW-1185">Reference proteome</keyword>
<dbReference type="EMBL" id="CP060714">
    <property type="protein sequence ID" value="QNN57003.1"/>
    <property type="molecule type" value="Genomic_DNA"/>
</dbReference>
<dbReference type="AlphaFoldDB" id="A0A7G9RN28"/>
<dbReference type="PROSITE" id="PS00491">
    <property type="entry name" value="PROLINE_PEPTIDASE"/>
    <property type="match status" value="1"/>
</dbReference>
<dbReference type="InterPro" id="IPR029149">
    <property type="entry name" value="Creatin/AminoP/Spt16_N"/>
</dbReference>
<evidence type="ECO:0000259" key="6">
    <source>
        <dbReference type="Pfam" id="PF00557"/>
    </source>
</evidence>
<dbReference type="GO" id="GO:0008237">
    <property type="term" value="F:metallopeptidase activity"/>
    <property type="evidence" value="ECO:0007669"/>
    <property type="project" value="UniProtKB-KW"/>
</dbReference>
<dbReference type="SUPFAM" id="SSF53092">
    <property type="entry name" value="Creatinase/prolidase N-terminal domain"/>
    <property type="match status" value="1"/>
</dbReference>
<dbReference type="GO" id="GO:0006508">
    <property type="term" value="P:proteolysis"/>
    <property type="evidence" value="ECO:0007669"/>
    <property type="project" value="UniProtKB-KW"/>
</dbReference>
<proteinExistence type="inferred from homology"/>
<evidence type="ECO:0000256" key="4">
    <source>
        <dbReference type="ARBA" id="ARBA00023049"/>
    </source>
</evidence>
<evidence type="ECO:0000256" key="5">
    <source>
        <dbReference type="RuleBase" id="RU000590"/>
    </source>
</evidence>
<sequence length="400" mass="43927">MSFRLTHRTRDARIGAMQALMAAQGADGIVFTTSDFIQYATNFAVDVLPWERPIFCVVTANGALHAVFNELSTHHLKFSAKKGTLWLAERDIHFYTEHPRITARLPVPAELPQLLASVLRQAGLATGTLLTEAATGVLQQAALLLPGSRLMPATATLRSLRWVKNDEELHIMRSLAALTDWTQQQFRRLYRPGLQTQVLDFQVAALMAEEAARRFPGESFEVMRCWTLSGPASASPHGDGANCGAVIGKGDTIVNFVLPRLNGYFVENERTWFMGKPNDMQKRCFETAMAATEAGVAAARPGNRVCDIDAAALAVIQKAGLDEYVFHRTGHAVGLMLHEYPEDMAYNYRPLLAGEVYSSEPGLYVYGLGGFRIDDTVVVGDRPEVLVSTPKSLEFATLAA</sequence>
<evidence type="ECO:0000256" key="3">
    <source>
        <dbReference type="ARBA" id="ARBA00022801"/>
    </source>
</evidence>
<dbReference type="Pfam" id="PF01321">
    <property type="entry name" value="Creatinase_N"/>
    <property type="match status" value="1"/>
</dbReference>
<dbReference type="GO" id="GO:0046872">
    <property type="term" value="F:metal ion binding"/>
    <property type="evidence" value="ECO:0007669"/>
    <property type="project" value="UniProtKB-KW"/>
</dbReference>
<organism evidence="8 9">
    <name type="scientific">Diaphorobacter ruginosibacter</name>
    <dbReference type="NCBI Taxonomy" id="1715720"/>
    <lineage>
        <taxon>Bacteria</taxon>
        <taxon>Pseudomonadati</taxon>
        <taxon>Pseudomonadota</taxon>
        <taxon>Betaproteobacteria</taxon>
        <taxon>Burkholderiales</taxon>
        <taxon>Comamonadaceae</taxon>
        <taxon>Diaphorobacter</taxon>
    </lineage>
</organism>
<dbReference type="InterPro" id="IPR050659">
    <property type="entry name" value="Peptidase_M24B"/>
</dbReference>
<dbReference type="CDD" id="cd01066">
    <property type="entry name" value="APP_MetAP"/>
    <property type="match status" value="1"/>
</dbReference>
<dbReference type="SUPFAM" id="SSF55920">
    <property type="entry name" value="Creatinase/aminopeptidase"/>
    <property type="match status" value="1"/>
</dbReference>